<dbReference type="InterPro" id="IPR042099">
    <property type="entry name" value="ANL_N_sf"/>
</dbReference>
<dbReference type="InterPro" id="IPR000873">
    <property type="entry name" value="AMP-dep_synth/lig_dom"/>
</dbReference>
<feature type="domain" description="AMP-dependent synthetase/ligase" evidence="6">
    <location>
        <begin position="129"/>
        <end position="371"/>
    </location>
</feature>
<keyword evidence="2" id="KW-0276">Fatty acid metabolism</keyword>
<evidence type="ECO:0000256" key="1">
    <source>
        <dbReference type="ARBA" id="ARBA00022598"/>
    </source>
</evidence>
<dbReference type="Pfam" id="PF23562">
    <property type="entry name" value="AMP-binding_C_3"/>
    <property type="match status" value="1"/>
</dbReference>
<organism evidence="7 8">
    <name type="scientific">Pinctada imbricata</name>
    <name type="common">Atlantic pearl-oyster</name>
    <name type="synonym">Pinctada martensii</name>
    <dbReference type="NCBI Taxonomy" id="66713"/>
    <lineage>
        <taxon>Eukaryota</taxon>
        <taxon>Metazoa</taxon>
        <taxon>Spiralia</taxon>
        <taxon>Lophotrochozoa</taxon>
        <taxon>Mollusca</taxon>
        <taxon>Bivalvia</taxon>
        <taxon>Autobranchia</taxon>
        <taxon>Pteriomorphia</taxon>
        <taxon>Pterioida</taxon>
        <taxon>Pterioidea</taxon>
        <taxon>Pteriidae</taxon>
        <taxon>Pinctada</taxon>
    </lineage>
</organism>
<reference evidence="7" key="1">
    <citation type="submission" date="2019-08" db="EMBL/GenBank/DDBJ databases">
        <title>The improved chromosome-level genome for the pearl oyster Pinctada fucata martensii using PacBio sequencing and Hi-C.</title>
        <authorList>
            <person name="Zheng Z."/>
        </authorList>
    </citation>
    <scope>NUCLEOTIDE SEQUENCE</scope>
    <source>
        <strain evidence="7">ZZ-2019</strain>
        <tissue evidence="7">Adductor muscle</tissue>
    </source>
</reference>
<protein>
    <recommendedName>
        <fullName evidence="4">long-chain-fatty-acid--CoA ligase</fullName>
        <ecNumber evidence="4">6.2.1.3</ecNumber>
    </recommendedName>
</protein>
<evidence type="ECO:0000256" key="3">
    <source>
        <dbReference type="ARBA" id="ARBA00023098"/>
    </source>
</evidence>
<evidence type="ECO:0000256" key="2">
    <source>
        <dbReference type="ARBA" id="ARBA00022832"/>
    </source>
</evidence>
<dbReference type="EC" id="6.2.1.3" evidence="4"/>
<dbReference type="PANTHER" id="PTHR43272">
    <property type="entry name" value="LONG-CHAIN-FATTY-ACID--COA LIGASE"/>
    <property type="match status" value="1"/>
</dbReference>
<dbReference type="EMBL" id="VSWD01000007">
    <property type="protein sequence ID" value="KAK3098973.1"/>
    <property type="molecule type" value="Genomic_DNA"/>
</dbReference>
<keyword evidence="3" id="KW-0443">Lipid metabolism</keyword>
<keyword evidence="1" id="KW-0436">Ligase</keyword>
<feature type="domain" description="AMP-dependent synthetase/ligase" evidence="6">
    <location>
        <begin position="423"/>
        <end position="638"/>
    </location>
</feature>
<evidence type="ECO:0000256" key="4">
    <source>
        <dbReference type="ARBA" id="ARBA00026121"/>
    </source>
</evidence>
<keyword evidence="8" id="KW-1185">Reference proteome</keyword>
<dbReference type="AlphaFoldDB" id="A0AA88YGP6"/>
<dbReference type="PANTHER" id="PTHR43272:SF32">
    <property type="entry name" value="AMP-DEPENDENT SYNTHETASE_LIGASE DOMAIN-CONTAINING PROTEIN"/>
    <property type="match status" value="1"/>
</dbReference>
<evidence type="ECO:0000313" key="7">
    <source>
        <dbReference type="EMBL" id="KAK3098973.1"/>
    </source>
</evidence>
<evidence type="ECO:0000259" key="6">
    <source>
        <dbReference type="Pfam" id="PF00501"/>
    </source>
</evidence>
<name>A0AA88YGP6_PINIB</name>
<dbReference type="Proteomes" id="UP001186944">
    <property type="component" value="Unassembled WGS sequence"/>
</dbReference>
<feature type="region of interest" description="Disordered" evidence="5">
    <location>
        <begin position="42"/>
        <end position="88"/>
    </location>
</feature>
<dbReference type="GO" id="GO:0004467">
    <property type="term" value="F:long-chain fatty acid-CoA ligase activity"/>
    <property type="evidence" value="ECO:0007669"/>
    <property type="project" value="UniProtKB-EC"/>
</dbReference>
<sequence length="829" mass="91881">MQQVRGDILVTCKSFLRIFTVNKSVDHADTFELDTKRLMLTTVRPSEDNASKMQTENGGAKSQQKESNNNASRPGQGSRTSALIPPDIDSVAPSQEFVTIGRDSAVKLRTQDTGPLAEKPLTIPSVFFSTVQRVPDNPAVAVKRGGVWKTWTYREYWDIVIKTAKSFIKLGLEPYHGVGIIGFNSPEWFFSDLGAIFAGGFAVGIYTTNSPEACEYVASNCEANIIVVENNVQLKKILQVWDKLPHLKAVVQYTGEVAEKNDRVYNWEDFIKLSADVPDQALQERLAQQAPNKACTLIYTSGTTGNPKGVMLSHDNLTWTARRCSSMFGLMSGEEVVVSYLPLSHVAAQMIDMHITMRVGATVYFAQPDALKVCGDIDRIYKEIGKESLASLGQLSVVLQIAGLGQLSVLTWTSSTVGKHMNWEFGKEISLSYLPLSHIAAQLLDLIIPMTWGGMTYFAMPDAMKGSLLTTLQEVRPTGFLGVPRVWEKFQEGIKEKARQRGGMARRMGAWARKVGLEASIAQMNKQSTPFGYSLAKMLVFNRLRKTFGLDRCKTCVSGAAPITKETLEFFYSLDIQLQEVYGMSESSGPQTVGRQGDFRMCSVGKEFPGAQTKFADVDEEGNGEICMNGRHVFMGYLGDEEKTKEAFDNKFWLRSGDLGKRDKDGFLFITGRKKELIITAGGENIAPVPIEDNVKECLPCISNCMLIGDKRKFLSMLITLKVEVNPDTGDPMDDLMQSAIDWCKEQGSQSTKVSQILDNKDSVVLKAIQTGIDKANEKAVSRAAKIQKWSLLPRDFSIPGGELGPTLKLRRPIVNKMYIKTIDAFYED</sequence>
<feature type="compositionally biased region" description="Polar residues" evidence="5">
    <location>
        <begin position="51"/>
        <end position="81"/>
    </location>
</feature>
<dbReference type="Pfam" id="PF00501">
    <property type="entry name" value="AMP-binding"/>
    <property type="match status" value="2"/>
</dbReference>
<dbReference type="GO" id="GO:0016020">
    <property type="term" value="C:membrane"/>
    <property type="evidence" value="ECO:0007669"/>
    <property type="project" value="TreeGrafter"/>
</dbReference>
<accession>A0AA88YGP6</accession>
<comment type="caution">
    <text evidence="7">The sequence shown here is derived from an EMBL/GenBank/DDBJ whole genome shotgun (WGS) entry which is preliminary data.</text>
</comment>
<gene>
    <name evidence="7" type="ORF">FSP39_024869</name>
</gene>
<dbReference type="InterPro" id="IPR020845">
    <property type="entry name" value="AMP-binding_CS"/>
</dbReference>
<dbReference type="SUPFAM" id="SSF56801">
    <property type="entry name" value="Acetyl-CoA synthetase-like"/>
    <property type="match status" value="2"/>
</dbReference>
<evidence type="ECO:0000313" key="8">
    <source>
        <dbReference type="Proteomes" id="UP001186944"/>
    </source>
</evidence>
<dbReference type="GO" id="GO:0005783">
    <property type="term" value="C:endoplasmic reticulum"/>
    <property type="evidence" value="ECO:0007669"/>
    <property type="project" value="TreeGrafter"/>
</dbReference>
<dbReference type="PROSITE" id="PS00455">
    <property type="entry name" value="AMP_BINDING"/>
    <property type="match status" value="1"/>
</dbReference>
<evidence type="ECO:0000256" key="5">
    <source>
        <dbReference type="SAM" id="MobiDB-lite"/>
    </source>
</evidence>
<proteinExistence type="predicted"/>
<dbReference type="Gene3D" id="3.40.50.12780">
    <property type="entry name" value="N-terminal domain of ligase-like"/>
    <property type="match status" value="2"/>
</dbReference>